<evidence type="ECO:0008006" key="4">
    <source>
        <dbReference type="Google" id="ProtNLM"/>
    </source>
</evidence>
<dbReference type="RefSeq" id="WP_344110549.1">
    <property type="nucleotide sequence ID" value="NZ_BAAANE010000004.1"/>
</dbReference>
<evidence type="ECO:0000313" key="3">
    <source>
        <dbReference type="Proteomes" id="UP001501319"/>
    </source>
</evidence>
<name>A0ABN2F4R8_9ACTN</name>
<protein>
    <recommendedName>
        <fullName evidence="4">Peptidase inhibitor family I36</fullName>
    </recommendedName>
</protein>
<sequence length="113" mass="12421">MRQTNKRAACVTAVVTILGSLALSVPAAQAVGGDCSSYREKKAQTARPDAYRVRAICRSLDAESKARGVLVVDNGNPDYHTAWFTGLNTNYYSDWHTVFSYDFGGTKIEFNHV</sequence>
<evidence type="ECO:0000313" key="2">
    <source>
        <dbReference type="EMBL" id="GAA1630733.1"/>
    </source>
</evidence>
<keyword evidence="3" id="KW-1185">Reference proteome</keyword>
<organism evidence="2 3">
    <name type="scientific">Kribbella alba</name>
    <dbReference type="NCBI Taxonomy" id="190197"/>
    <lineage>
        <taxon>Bacteria</taxon>
        <taxon>Bacillati</taxon>
        <taxon>Actinomycetota</taxon>
        <taxon>Actinomycetes</taxon>
        <taxon>Propionibacteriales</taxon>
        <taxon>Kribbellaceae</taxon>
        <taxon>Kribbella</taxon>
    </lineage>
</organism>
<dbReference type="EMBL" id="BAAANE010000004">
    <property type="protein sequence ID" value="GAA1630733.1"/>
    <property type="molecule type" value="Genomic_DNA"/>
</dbReference>
<keyword evidence="1" id="KW-0732">Signal</keyword>
<accession>A0ABN2F4R8</accession>
<dbReference type="Proteomes" id="UP001501319">
    <property type="component" value="Unassembled WGS sequence"/>
</dbReference>
<gene>
    <name evidence="2" type="ORF">GCM10009744_18530</name>
</gene>
<feature type="chain" id="PRO_5046254438" description="Peptidase inhibitor family I36" evidence="1">
    <location>
        <begin position="31"/>
        <end position="113"/>
    </location>
</feature>
<reference evidence="2 3" key="1">
    <citation type="journal article" date="2019" name="Int. J. Syst. Evol. Microbiol.">
        <title>The Global Catalogue of Microorganisms (GCM) 10K type strain sequencing project: providing services to taxonomists for standard genome sequencing and annotation.</title>
        <authorList>
            <consortium name="The Broad Institute Genomics Platform"/>
            <consortium name="The Broad Institute Genome Sequencing Center for Infectious Disease"/>
            <person name="Wu L."/>
            <person name="Ma J."/>
        </authorList>
    </citation>
    <scope>NUCLEOTIDE SEQUENCE [LARGE SCALE GENOMIC DNA]</scope>
    <source>
        <strain evidence="2 3">JCM 14306</strain>
    </source>
</reference>
<feature type="signal peptide" evidence="1">
    <location>
        <begin position="1"/>
        <end position="30"/>
    </location>
</feature>
<evidence type="ECO:0000256" key="1">
    <source>
        <dbReference type="SAM" id="SignalP"/>
    </source>
</evidence>
<comment type="caution">
    <text evidence="2">The sequence shown here is derived from an EMBL/GenBank/DDBJ whole genome shotgun (WGS) entry which is preliminary data.</text>
</comment>
<proteinExistence type="predicted"/>